<evidence type="ECO:0000256" key="1">
    <source>
        <dbReference type="SAM" id="MobiDB-lite"/>
    </source>
</evidence>
<feature type="region of interest" description="Disordered" evidence="1">
    <location>
        <begin position="15"/>
        <end position="34"/>
    </location>
</feature>
<keyword evidence="3" id="KW-1185">Reference proteome</keyword>
<name>A0A0C9TPZ7_SPHS4</name>
<evidence type="ECO:0000313" key="2">
    <source>
        <dbReference type="EMBL" id="KIJ32188.1"/>
    </source>
</evidence>
<dbReference type="Proteomes" id="UP000054279">
    <property type="component" value="Unassembled WGS sequence"/>
</dbReference>
<reference evidence="2 3" key="1">
    <citation type="submission" date="2014-06" db="EMBL/GenBank/DDBJ databases">
        <title>Evolutionary Origins and Diversification of the Mycorrhizal Mutualists.</title>
        <authorList>
            <consortium name="DOE Joint Genome Institute"/>
            <consortium name="Mycorrhizal Genomics Consortium"/>
            <person name="Kohler A."/>
            <person name="Kuo A."/>
            <person name="Nagy L.G."/>
            <person name="Floudas D."/>
            <person name="Copeland A."/>
            <person name="Barry K.W."/>
            <person name="Cichocki N."/>
            <person name="Veneault-Fourrey C."/>
            <person name="LaButti K."/>
            <person name="Lindquist E.A."/>
            <person name="Lipzen A."/>
            <person name="Lundell T."/>
            <person name="Morin E."/>
            <person name="Murat C."/>
            <person name="Riley R."/>
            <person name="Ohm R."/>
            <person name="Sun H."/>
            <person name="Tunlid A."/>
            <person name="Henrissat B."/>
            <person name="Grigoriev I.V."/>
            <person name="Hibbett D.S."/>
            <person name="Martin F."/>
        </authorList>
    </citation>
    <scope>NUCLEOTIDE SEQUENCE [LARGE SCALE GENOMIC DNA]</scope>
    <source>
        <strain evidence="2 3">SS14</strain>
    </source>
</reference>
<gene>
    <name evidence="2" type="ORF">M422DRAFT_266121</name>
</gene>
<protein>
    <submittedName>
        <fullName evidence="2">Uncharacterized protein</fullName>
    </submittedName>
</protein>
<dbReference type="HOGENOM" id="CLU_2172679_0_0_1"/>
<sequence>MSRYDGSPSTLFPSLISRMAPPGMSGSSLSPRDASSILGVSTLTAKRRDYDHYATLRKSSNKLLFLVLQSCPSGMDDYARCWNTLVARRTHPGSAPLTRALACNTGCIPP</sequence>
<proteinExistence type="predicted"/>
<organism evidence="2 3">
    <name type="scientific">Sphaerobolus stellatus (strain SS14)</name>
    <dbReference type="NCBI Taxonomy" id="990650"/>
    <lineage>
        <taxon>Eukaryota</taxon>
        <taxon>Fungi</taxon>
        <taxon>Dikarya</taxon>
        <taxon>Basidiomycota</taxon>
        <taxon>Agaricomycotina</taxon>
        <taxon>Agaricomycetes</taxon>
        <taxon>Phallomycetidae</taxon>
        <taxon>Geastrales</taxon>
        <taxon>Sphaerobolaceae</taxon>
        <taxon>Sphaerobolus</taxon>
    </lineage>
</organism>
<dbReference type="EMBL" id="KN837231">
    <property type="protein sequence ID" value="KIJ32188.1"/>
    <property type="molecule type" value="Genomic_DNA"/>
</dbReference>
<accession>A0A0C9TPZ7</accession>
<evidence type="ECO:0000313" key="3">
    <source>
        <dbReference type="Proteomes" id="UP000054279"/>
    </source>
</evidence>
<dbReference type="AlphaFoldDB" id="A0A0C9TPZ7"/>